<evidence type="ECO:0000313" key="2">
    <source>
        <dbReference type="Proteomes" id="UP001321473"/>
    </source>
</evidence>
<dbReference type="EMBL" id="JARKHS020001091">
    <property type="protein sequence ID" value="KAK8788164.1"/>
    <property type="molecule type" value="Genomic_DNA"/>
</dbReference>
<comment type="caution">
    <text evidence="1">The sequence shown here is derived from an EMBL/GenBank/DDBJ whole genome shotgun (WGS) entry which is preliminary data.</text>
</comment>
<gene>
    <name evidence="1" type="ORF">V5799_022060</name>
</gene>
<reference evidence="1 2" key="1">
    <citation type="journal article" date="2023" name="Arcadia Sci">
        <title>De novo assembly of a long-read Amblyomma americanum tick genome.</title>
        <authorList>
            <person name="Chou S."/>
            <person name="Poskanzer K.E."/>
            <person name="Rollins M."/>
            <person name="Thuy-Boun P.S."/>
        </authorList>
    </citation>
    <scope>NUCLEOTIDE SEQUENCE [LARGE SCALE GENOMIC DNA]</scope>
    <source>
        <strain evidence="1">F_SG_1</strain>
        <tissue evidence="1">Salivary glands</tissue>
    </source>
</reference>
<evidence type="ECO:0000313" key="1">
    <source>
        <dbReference type="EMBL" id="KAK8788164.1"/>
    </source>
</evidence>
<dbReference type="AlphaFoldDB" id="A0AAQ4FLJ3"/>
<sequence length="196" mass="22823">MEWQQKVAALRLRLILKRKKALTRKYWVRPVWEQRAEESGFFTAMKVMRDGDASLFHKFYRMSPETFNLLHSMVASRLTKEWLCREPISSGERLALTLRYLSSGMLIKDAAMAFRVGIETARRAIHLTCTVLWEVLAPIYMKSSVLQAPTENEWREIAADFWSLWQFPNCLGAVDGKHVEIKCPKNAGSLYFNYKV</sequence>
<protein>
    <recommendedName>
        <fullName evidence="3">Nuclease harbi1-like protein</fullName>
    </recommendedName>
</protein>
<dbReference type="Proteomes" id="UP001321473">
    <property type="component" value="Unassembled WGS sequence"/>
</dbReference>
<accession>A0AAQ4FLJ3</accession>
<keyword evidence="2" id="KW-1185">Reference proteome</keyword>
<evidence type="ECO:0008006" key="3">
    <source>
        <dbReference type="Google" id="ProtNLM"/>
    </source>
</evidence>
<organism evidence="1 2">
    <name type="scientific">Amblyomma americanum</name>
    <name type="common">Lone star tick</name>
    <dbReference type="NCBI Taxonomy" id="6943"/>
    <lineage>
        <taxon>Eukaryota</taxon>
        <taxon>Metazoa</taxon>
        <taxon>Ecdysozoa</taxon>
        <taxon>Arthropoda</taxon>
        <taxon>Chelicerata</taxon>
        <taxon>Arachnida</taxon>
        <taxon>Acari</taxon>
        <taxon>Parasitiformes</taxon>
        <taxon>Ixodida</taxon>
        <taxon>Ixodoidea</taxon>
        <taxon>Ixodidae</taxon>
        <taxon>Amblyomminae</taxon>
        <taxon>Amblyomma</taxon>
    </lineage>
</organism>
<name>A0AAQ4FLJ3_AMBAM</name>
<proteinExistence type="predicted"/>